<keyword evidence="1" id="KW-0863">Zinc-finger</keyword>
<sequence>MSDMVDAPQAQFSDEIVASLESIVQDFRDGKRTESQTLTLLYGTVGEAAVNLDLGPEMTEPLSRPYVQQVLAHIDQTKMAAERGKPIKEGPEDDTDTERESDPGEKNKKRKRKVHNKRRKQRKEATTSSESSTDSGSDSDKPQSSYAWRFPSLMGAKPTLRPEVIEIRRLIQVYGKNIKKAKQDLRMSIDCPSLPEKLWTAILQDDAVDFDEIFASINSATIDKEITVEIGEGVFIALDSMKSSNKITEHGHWVIAWQAYTEAMLFAFPSRGRKLNAYMRHVNKLFSVCHSSLHYRVINYDRAARIIIGSRRDVLFSDFHEFMHEKTAYIDSVGIAVVQGTMEMSKKVTAKSKLVSQNPSPTVSDEVCRNYNWGECHFGNKCRRIHACVICRDPKHVITKCPRIGNDKRST</sequence>
<reference evidence="5" key="1">
    <citation type="journal article" date="2017" name="Nat. Ecol. Evol.">
        <title>Genome expansion and lineage-specific genetic innovations in the forest pathogenic fungi Armillaria.</title>
        <authorList>
            <person name="Sipos G."/>
            <person name="Prasanna A.N."/>
            <person name="Walter M.C."/>
            <person name="O'Connor E."/>
            <person name="Balint B."/>
            <person name="Krizsan K."/>
            <person name="Kiss B."/>
            <person name="Hess J."/>
            <person name="Varga T."/>
            <person name="Slot J."/>
            <person name="Riley R."/>
            <person name="Boka B."/>
            <person name="Rigling D."/>
            <person name="Barry K."/>
            <person name="Lee J."/>
            <person name="Mihaltcheva S."/>
            <person name="LaButti K."/>
            <person name="Lipzen A."/>
            <person name="Waldron R."/>
            <person name="Moloney N.M."/>
            <person name="Sperisen C."/>
            <person name="Kredics L."/>
            <person name="Vagvoelgyi C."/>
            <person name="Patrignani A."/>
            <person name="Fitzpatrick D."/>
            <person name="Nagy I."/>
            <person name="Doyle S."/>
            <person name="Anderson J.B."/>
            <person name="Grigoriev I.V."/>
            <person name="Gueldener U."/>
            <person name="Muensterkoetter M."/>
            <person name="Nagy L.G."/>
        </authorList>
    </citation>
    <scope>NUCLEOTIDE SEQUENCE [LARGE SCALE GENOMIC DNA]</scope>
    <source>
        <strain evidence="5">C18/9</strain>
    </source>
</reference>
<dbReference type="AlphaFoldDB" id="A0A284S048"/>
<feature type="compositionally biased region" description="Low complexity" evidence="2">
    <location>
        <begin position="126"/>
        <end position="136"/>
    </location>
</feature>
<evidence type="ECO:0000313" key="4">
    <source>
        <dbReference type="EMBL" id="SJL14384.1"/>
    </source>
</evidence>
<keyword evidence="5" id="KW-1185">Reference proteome</keyword>
<evidence type="ECO:0000259" key="3">
    <source>
        <dbReference type="PROSITE" id="PS50103"/>
    </source>
</evidence>
<dbReference type="STRING" id="47428.A0A284S048"/>
<dbReference type="EMBL" id="FUEG01000023">
    <property type="protein sequence ID" value="SJL14384.1"/>
    <property type="molecule type" value="Genomic_DNA"/>
</dbReference>
<feature type="compositionally biased region" description="Basic residues" evidence="2">
    <location>
        <begin position="107"/>
        <end position="122"/>
    </location>
</feature>
<dbReference type="GO" id="GO:0008270">
    <property type="term" value="F:zinc ion binding"/>
    <property type="evidence" value="ECO:0007669"/>
    <property type="project" value="UniProtKB-KW"/>
</dbReference>
<dbReference type="OrthoDB" id="2355984at2759"/>
<protein>
    <recommendedName>
        <fullName evidence="3">C3H1-type domain-containing protein</fullName>
    </recommendedName>
</protein>
<keyword evidence="1" id="KW-0862">Zinc</keyword>
<feature type="region of interest" description="Disordered" evidence="2">
    <location>
        <begin position="78"/>
        <end position="143"/>
    </location>
</feature>
<accession>A0A284S048</accession>
<evidence type="ECO:0000256" key="1">
    <source>
        <dbReference type="PROSITE-ProRule" id="PRU00723"/>
    </source>
</evidence>
<name>A0A284S048_ARMOS</name>
<dbReference type="PROSITE" id="PS50103">
    <property type="entry name" value="ZF_C3H1"/>
    <property type="match status" value="1"/>
</dbReference>
<dbReference type="OMA" id="CPRIRND"/>
<keyword evidence="1" id="KW-0479">Metal-binding</keyword>
<feature type="domain" description="C3H1-type" evidence="3">
    <location>
        <begin position="362"/>
        <end position="389"/>
    </location>
</feature>
<gene>
    <name evidence="4" type="ORF">ARMOST_17840</name>
</gene>
<feature type="zinc finger region" description="C3H1-type" evidence="1">
    <location>
        <begin position="362"/>
        <end position="389"/>
    </location>
</feature>
<feature type="compositionally biased region" description="Basic and acidic residues" evidence="2">
    <location>
        <begin position="80"/>
        <end position="90"/>
    </location>
</feature>
<organism evidence="4 5">
    <name type="scientific">Armillaria ostoyae</name>
    <name type="common">Armillaria root rot fungus</name>
    <dbReference type="NCBI Taxonomy" id="47428"/>
    <lineage>
        <taxon>Eukaryota</taxon>
        <taxon>Fungi</taxon>
        <taxon>Dikarya</taxon>
        <taxon>Basidiomycota</taxon>
        <taxon>Agaricomycotina</taxon>
        <taxon>Agaricomycetes</taxon>
        <taxon>Agaricomycetidae</taxon>
        <taxon>Agaricales</taxon>
        <taxon>Marasmiineae</taxon>
        <taxon>Physalacriaceae</taxon>
        <taxon>Armillaria</taxon>
    </lineage>
</organism>
<evidence type="ECO:0000313" key="5">
    <source>
        <dbReference type="Proteomes" id="UP000219338"/>
    </source>
</evidence>
<dbReference type="Proteomes" id="UP000219338">
    <property type="component" value="Unassembled WGS sequence"/>
</dbReference>
<dbReference type="InterPro" id="IPR000571">
    <property type="entry name" value="Znf_CCCH"/>
</dbReference>
<evidence type="ECO:0000256" key="2">
    <source>
        <dbReference type="SAM" id="MobiDB-lite"/>
    </source>
</evidence>
<proteinExistence type="predicted"/>